<organism evidence="2">
    <name type="scientific">Laccaria bicolor (strain S238N-H82 / ATCC MYA-4686)</name>
    <name type="common">Bicoloured deceiver</name>
    <name type="synonym">Laccaria laccata var. bicolor</name>
    <dbReference type="NCBI Taxonomy" id="486041"/>
    <lineage>
        <taxon>Eukaryota</taxon>
        <taxon>Fungi</taxon>
        <taxon>Dikarya</taxon>
        <taxon>Basidiomycota</taxon>
        <taxon>Agaricomycotina</taxon>
        <taxon>Agaricomycetes</taxon>
        <taxon>Agaricomycetidae</taxon>
        <taxon>Agaricales</taxon>
        <taxon>Agaricineae</taxon>
        <taxon>Hydnangiaceae</taxon>
        <taxon>Laccaria</taxon>
    </lineage>
</organism>
<dbReference type="RefSeq" id="XP_001883004.1">
    <property type="nucleotide sequence ID" value="XM_001882969.1"/>
</dbReference>
<dbReference type="InParanoid" id="B0DGF4"/>
<accession>B0DGF4</accession>
<dbReference type="EMBL" id="DS547109">
    <property type="protein sequence ID" value="EDR06143.1"/>
    <property type="molecule type" value="Genomic_DNA"/>
</dbReference>
<proteinExistence type="predicted"/>
<reference evidence="1 2" key="1">
    <citation type="journal article" date="2008" name="Nature">
        <title>The genome of Laccaria bicolor provides insights into mycorrhizal symbiosis.</title>
        <authorList>
            <person name="Martin F."/>
            <person name="Aerts A."/>
            <person name="Ahren D."/>
            <person name="Brun A."/>
            <person name="Danchin E.G.J."/>
            <person name="Duchaussoy F."/>
            <person name="Gibon J."/>
            <person name="Kohler A."/>
            <person name="Lindquist E."/>
            <person name="Pereda V."/>
            <person name="Salamov A."/>
            <person name="Shapiro H.J."/>
            <person name="Wuyts J."/>
            <person name="Blaudez D."/>
            <person name="Buee M."/>
            <person name="Brokstein P."/>
            <person name="Canbaeck B."/>
            <person name="Cohen D."/>
            <person name="Courty P.E."/>
            <person name="Coutinho P.M."/>
            <person name="Delaruelle C."/>
            <person name="Detter J.C."/>
            <person name="Deveau A."/>
            <person name="DiFazio S."/>
            <person name="Duplessis S."/>
            <person name="Fraissinet-Tachet L."/>
            <person name="Lucic E."/>
            <person name="Frey-Klett P."/>
            <person name="Fourrey C."/>
            <person name="Feussner I."/>
            <person name="Gay G."/>
            <person name="Grimwood J."/>
            <person name="Hoegger P.J."/>
            <person name="Jain P."/>
            <person name="Kilaru S."/>
            <person name="Labbe J."/>
            <person name="Lin Y.C."/>
            <person name="Legue V."/>
            <person name="Le Tacon F."/>
            <person name="Marmeisse R."/>
            <person name="Melayah D."/>
            <person name="Montanini B."/>
            <person name="Muratet M."/>
            <person name="Nehls U."/>
            <person name="Niculita-Hirzel H."/>
            <person name="Oudot-Le Secq M.P."/>
            <person name="Peter M."/>
            <person name="Quesneville H."/>
            <person name="Rajashekar B."/>
            <person name="Reich M."/>
            <person name="Rouhier N."/>
            <person name="Schmutz J."/>
            <person name="Yin T."/>
            <person name="Chalot M."/>
            <person name="Henrissat B."/>
            <person name="Kuees U."/>
            <person name="Lucas S."/>
            <person name="Van de Peer Y."/>
            <person name="Podila G.K."/>
            <person name="Polle A."/>
            <person name="Pukkila P.J."/>
            <person name="Richardson P.M."/>
            <person name="Rouze P."/>
            <person name="Sanders I.R."/>
            <person name="Stajich J.E."/>
            <person name="Tunlid A."/>
            <person name="Tuskan G."/>
            <person name="Grigoriev I.V."/>
        </authorList>
    </citation>
    <scope>NUCLEOTIDE SEQUENCE [LARGE SCALE GENOMIC DNA]</scope>
    <source>
        <strain evidence="2">S238N-H82 / ATCC MYA-4686</strain>
    </source>
</reference>
<keyword evidence="2" id="KW-1185">Reference proteome</keyword>
<dbReference type="OrthoDB" id="3116436at2759"/>
<dbReference type="AlphaFoldDB" id="B0DGF4"/>
<evidence type="ECO:0000313" key="1">
    <source>
        <dbReference type="EMBL" id="EDR06143.1"/>
    </source>
</evidence>
<dbReference type="Proteomes" id="UP000001194">
    <property type="component" value="Unassembled WGS sequence"/>
</dbReference>
<protein>
    <submittedName>
        <fullName evidence="1">Predicted protein</fullName>
    </submittedName>
</protein>
<sequence>MAYWTIQIICESHGCSFHHLLTLVQHHHSKSLQISEGTRYQSKQPRRCSSWLSPPPNHLMDHLRPQSTISRYRTTTYCAPPHLHIASMLALCPSLLSDSRPLPPLLVPLNETVAVVPLYSPSPFPLPCSGLHHSEAGVTGWA</sequence>
<evidence type="ECO:0000313" key="2">
    <source>
        <dbReference type="Proteomes" id="UP000001194"/>
    </source>
</evidence>
<gene>
    <name evidence="1" type="ORF">LACBIDRAFT_300297</name>
</gene>
<dbReference type="KEGG" id="lbc:LACBIDRAFT_300297"/>
<dbReference type="GeneID" id="6078742"/>
<dbReference type="HOGENOM" id="CLU_133384_0_0_1"/>
<name>B0DGF4_LACBS</name>